<dbReference type="Proteomes" id="UP000179270">
    <property type="component" value="Unassembled WGS sequence"/>
</dbReference>
<organism evidence="2 3">
    <name type="scientific">Candidatus Roizmanbacteria bacterium RIFCSPLOWO2_01_FULL_35_13</name>
    <dbReference type="NCBI Taxonomy" id="1802055"/>
    <lineage>
        <taxon>Bacteria</taxon>
        <taxon>Candidatus Roizmaniibacteriota</taxon>
    </lineage>
</organism>
<evidence type="ECO:0000313" key="3">
    <source>
        <dbReference type="Proteomes" id="UP000179270"/>
    </source>
</evidence>
<comment type="caution">
    <text evidence="2">The sequence shown here is derived from an EMBL/GenBank/DDBJ whole genome shotgun (WGS) entry which is preliminary data.</text>
</comment>
<keyword evidence="1" id="KW-1133">Transmembrane helix</keyword>
<dbReference type="STRING" id="1802055.A3A74_07955"/>
<reference evidence="2 3" key="1">
    <citation type="journal article" date="2016" name="Nat. Commun.">
        <title>Thousands of microbial genomes shed light on interconnected biogeochemical processes in an aquifer system.</title>
        <authorList>
            <person name="Anantharaman K."/>
            <person name="Brown C.T."/>
            <person name="Hug L.A."/>
            <person name="Sharon I."/>
            <person name="Castelle C.J."/>
            <person name="Probst A.J."/>
            <person name="Thomas B.C."/>
            <person name="Singh A."/>
            <person name="Wilkins M.J."/>
            <person name="Karaoz U."/>
            <person name="Brodie E.L."/>
            <person name="Williams K.H."/>
            <person name="Hubbard S.S."/>
            <person name="Banfield J.F."/>
        </authorList>
    </citation>
    <scope>NUCLEOTIDE SEQUENCE [LARGE SCALE GENOMIC DNA]</scope>
</reference>
<dbReference type="EMBL" id="MGAF01000013">
    <property type="protein sequence ID" value="OGK42010.1"/>
    <property type="molecule type" value="Genomic_DNA"/>
</dbReference>
<gene>
    <name evidence="2" type="ORF">A3A74_07955</name>
</gene>
<keyword evidence="1" id="KW-0812">Transmembrane</keyword>
<evidence type="ECO:0000313" key="2">
    <source>
        <dbReference type="EMBL" id="OGK42010.1"/>
    </source>
</evidence>
<name>A0A1F7IF85_9BACT</name>
<evidence type="ECO:0000256" key="1">
    <source>
        <dbReference type="SAM" id="Phobius"/>
    </source>
</evidence>
<proteinExistence type="predicted"/>
<keyword evidence="1" id="KW-0472">Membrane</keyword>
<feature type="transmembrane region" description="Helical" evidence="1">
    <location>
        <begin position="43"/>
        <end position="64"/>
    </location>
</feature>
<sequence length="68" mass="7910">MNKLPFQILFLIICMTAVAYLNRNNFGGPAQKVFRFWLPKQVIIGGLCVILGFFFWITVNILLWQFGK</sequence>
<accession>A0A1F7IF85</accession>
<protein>
    <submittedName>
        <fullName evidence="2">Uncharacterized protein</fullName>
    </submittedName>
</protein>
<dbReference type="AlphaFoldDB" id="A0A1F7IF85"/>